<dbReference type="GO" id="GO:0005524">
    <property type="term" value="F:ATP binding"/>
    <property type="evidence" value="ECO:0007669"/>
    <property type="project" value="InterPro"/>
</dbReference>
<dbReference type="SUPFAM" id="SSF54211">
    <property type="entry name" value="Ribosomal protein S5 domain 2-like"/>
    <property type="match status" value="1"/>
</dbReference>
<accession>A0A5E6MKT7</accession>
<protein>
    <submittedName>
        <fullName evidence="3">Competence protein ComM</fullName>
    </submittedName>
</protein>
<dbReference type="InterPro" id="IPR020568">
    <property type="entry name" value="Ribosomal_Su5_D2-typ_SF"/>
</dbReference>
<dbReference type="NCBIfam" id="TIGR00368">
    <property type="entry name" value="YifB family Mg chelatase-like AAA ATPase"/>
    <property type="match status" value="1"/>
</dbReference>
<comment type="caution">
    <text evidence="3">The sequence shown here is derived from an EMBL/GenBank/DDBJ whole genome shotgun (WGS) entry which is preliminary data.</text>
</comment>
<dbReference type="Proteomes" id="UP000381693">
    <property type="component" value="Unassembled WGS sequence"/>
</dbReference>
<feature type="domain" description="AAA+ ATPase" evidence="2">
    <location>
        <begin position="212"/>
        <end position="394"/>
    </location>
</feature>
<dbReference type="PANTHER" id="PTHR32039:SF7">
    <property type="entry name" value="COMPETENCE PROTEIN COMM"/>
    <property type="match status" value="1"/>
</dbReference>
<dbReference type="OrthoDB" id="9813147at2"/>
<dbReference type="AlphaFoldDB" id="A0A5E6MKT7"/>
<sequence length="510" mass="54660">MLARIFSAALWGVEALRVEVEVDNSPGAFLTRVVGLPDAAVRESLHRVSTALQNAGFRSPAGRTTINLAPADLRKEGPSFDLPIALAVLGATDQLVSPQIGDFWALGELALSGELRPVRGVLPAVMEAKRRRAKHVLLPAANAPEAAVVEGIRVHAATSLAEAAAVLRDPEASPQWGGWTPPSPPEPSPELDFADVKGQLAAKRALEIAVAGGHNVLLIGPPGSGKSMLAQRIPSIFPPMTLDESIEATRIHSVAGLLPNGEGLLRYRPFRAPHHSTSDAGLVGGGPRLLPGEVSLAHHGVLFLDELPEFSRNALEALRQPLEDGKLTISRAVGTVTFPAGFMLVAAMNPSPTGGFDDAARGKCSPAAMRRYLHRISGPLLDRIDLHVEVPAVDQKILLREEFAESSASIRDRVERARAIQAQRLSGRRKIHNNARMGPREIARFCVLSPTCASFLSAALSDLGLSARAFHRVLKVARTIADLAGREELREEDLAEAIGFRSLDRRIWGE</sequence>
<evidence type="ECO:0000256" key="1">
    <source>
        <dbReference type="ARBA" id="ARBA00006354"/>
    </source>
</evidence>
<dbReference type="Gene3D" id="3.30.230.10">
    <property type="match status" value="1"/>
</dbReference>
<dbReference type="InterPro" id="IPR025158">
    <property type="entry name" value="Mg_chelat-rel_C"/>
</dbReference>
<dbReference type="Gene3D" id="3.40.50.300">
    <property type="entry name" value="P-loop containing nucleotide triphosphate hydrolases"/>
    <property type="match status" value="1"/>
</dbReference>
<evidence type="ECO:0000313" key="4">
    <source>
        <dbReference type="Proteomes" id="UP000381693"/>
    </source>
</evidence>
<gene>
    <name evidence="3" type="primary">comM</name>
    <name evidence="3" type="ORF">MAMC_01176</name>
</gene>
<dbReference type="Pfam" id="PF01078">
    <property type="entry name" value="Mg_chelatase"/>
    <property type="match status" value="1"/>
</dbReference>
<dbReference type="InterPro" id="IPR027417">
    <property type="entry name" value="P-loop_NTPase"/>
</dbReference>
<comment type="similarity">
    <text evidence="1">Belongs to the Mg-chelatase subunits D/I family. ComM subfamily.</text>
</comment>
<evidence type="ECO:0000313" key="3">
    <source>
        <dbReference type="EMBL" id="VVM06667.1"/>
    </source>
</evidence>
<reference evidence="3" key="1">
    <citation type="submission" date="2019-09" db="EMBL/GenBank/DDBJ databases">
        <authorList>
            <person name="Cremers G."/>
        </authorList>
    </citation>
    <scope>NUCLEOTIDE SEQUENCE [LARGE SCALE GENOMIC DNA]</scope>
    <source>
        <strain evidence="3">3B</strain>
    </source>
</reference>
<dbReference type="InterPro" id="IPR003593">
    <property type="entry name" value="AAA+_ATPase"/>
</dbReference>
<dbReference type="InterPro" id="IPR045006">
    <property type="entry name" value="CHLI-like"/>
</dbReference>
<dbReference type="InterPro" id="IPR000523">
    <property type="entry name" value="Mg_chelatse_chII-like_cat_dom"/>
</dbReference>
<dbReference type="RefSeq" id="WP_142525206.1">
    <property type="nucleotide sequence ID" value="NZ_CABFUZ020000122.1"/>
</dbReference>
<dbReference type="SMART" id="SM00382">
    <property type="entry name" value="AAA"/>
    <property type="match status" value="1"/>
</dbReference>
<dbReference type="InterPro" id="IPR004482">
    <property type="entry name" value="Mg_chelat-rel"/>
</dbReference>
<dbReference type="Pfam" id="PF13541">
    <property type="entry name" value="ChlI"/>
    <property type="match status" value="1"/>
</dbReference>
<evidence type="ECO:0000259" key="2">
    <source>
        <dbReference type="SMART" id="SM00382"/>
    </source>
</evidence>
<proteinExistence type="inferred from homology"/>
<dbReference type="EMBL" id="CABFUZ020000122">
    <property type="protein sequence ID" value="VVM06667.1"/>
    <property type="molecule type" value="Genomic_DNA"/>
</dbReference>
<name>A0A5E6MKT7_9BACT</name>
<dbReference type="Pfam" id="PF13335">
    <property type="entry name" value="Mg_chelatase_C"/>
    <property type="match status" value="1"/>
</dbReference>
<organism evidence="3 4">
    <name type="scientific">Methylacidimicrobium cyclopophantes</name>
    <dbReference type="NCBI Taxonomy" id="1041766"/>
    <lineage>
        <taxon>Bacteria</taxon>
        <taxon>Pseudomonadati</taxon>
        <taxon>Verrucomicrobiota</taxon>
        <taxon>Methylacidimicrobium</taxon>
    </lineage>
</organism>
<dbReference type="SUPFAM" id="SSF52540">
    <property type="entry name" value="P-loop containing nucleoside triphosphate hydrolases"/>
    <property type="match status" value="1"/>
</dbReference>
<dbReference type="InterPro" id="IPR014721">
    <property type="entry name" value="Ribsml_uS5_D2-typ_fold_subgr"/>
</dbReference>
<keyword evidence="4" id="KW-1185">Reference proteome</keyword>
<dbReference type="PANTHER" id="PTHR32039">
    <property type="entry name" value="MAGNESIUM-CHELATASE SUBUNIT CHLI"/>
    <property type="match status" value="1"/>
</dbReference>